<dbReference type="AlphaFoldDB" id="A0A3R7MR80"/>
<dbReference type="PANTHER" id="PTHR11012:SF30">
    <property type="entry name" value="PROTEIN KINASE-LIKE DOMAIN-CONTAINING"/>
    <property type="match status" value="1"/>
</dbReference>
<dbReference type="InterPro" id="IPR015897">
    <property type="entry name" value="CHK_kinase-like"/>
</dbReference>
<dbReference type="SUPFAM" id="SSF56112">
    <property type="entry name" value="Protein kinase-like (PK-like)"/>
    <property type="match status" value="1"/>
</dbReference>
<organism evidence="3 4">
    <name type="scientific">Penaeus vannamei</name>
    <name type="common">Whiteleg shrimp</name>
    <name type="synonym">Litopenaeus vannamei</name>
    <dbReference type="NCBI Taxonomy" id="6689"/>
    <lineage>
        <taxon>Eukaryota</taxon>
        <taxon>Metazoa</taxon>
        <taxon>Ecdysozoa</taxon>
        <taxon>Arthropoda</taxon>
        <taxon>Crustacea</taxon>
        <taxon>Multicrustacea</taxon>
        <taxon>Malacostraca</taxon>
        <taxon>Eumalacostraca</taxon>
        <taxon>Eucarida</taxon>
        <taxon>Decapoda</taxon>
        <taxon>Dendrobranchiata</taxon>
        <taxon>Penaeoidea</taxon>
        <taxon>Penaeidae</taxon>
        <taxon>Penaeus</taxon>
    </lineage>
</organism>
<dbReference type="Gene3D" id="3.90.1200.10">
    <property type="match status" value="1"/>
</dbReference>
<evidence type="ECO:0000313" key="3">
    <source>
        <dbReference type="EMBL" id="ROT67844.1"/>
    </source>
</evidence>
<reference evidence="3 4" key="2">
    <citation type="submission" date="2019-01" db="EMBL/GenBank/DDBJ databases">
        <title>The decoding of complex shrimp genome reveals the adaptation for benthos swimmer, frequently molting mechanism and breeding impact on genome.</title>
        <authorList>
            <person name="Sun Y."/>
            <person name="Gao Y."/>
            <person name="Yu Y."/>
        </authorList>
    </citation>
    <scope>NUCLEOTIDE SEQUENCE [LARGE SCALE GENOMIC DNA]</scope>
    <source>
        <tissue evidence="3">Muscle</tissue>
    </source>
</reference>
<dbReference type="Proteomes" id="UP000283509">
    <property type="component" value="Unassembled WGS sequence"/>
</dbReference>
<dbReference type="SMART" id="SM00587">
    <property type="entry name" value="CHK"/>
    <property type="match status" value="1"/>
</dbReference>
<dbReference type="EMBL" id="QCYY01002748">
    <property type="protein sequence ID" value="ROT67844.1"/>
    <property type="molecule type" value="Genomic_DNA"/>
</dbReference>
<dbReference type="InterPro" id="IPR011009">
    <property type="entry name" value="Kinase-like_dom_sf"/>
</dbReference>
<feature type="compositionally biased region" description="Basic residues" evidence="1">
    <location>
        <begin position="62"/>
        <end position="78"/>
    </location>
</feature>
<sequence length="541" mass="61023">MGGKRITRSHVAALSTGVSRSWLSFRRNGRRESLVESGEGDGDTEETALLFALYLRSNIRERRKERKRHRNEPHRAKMKAPSGGKQITKAWLEFMLADFEGKERPGTKVSVVDFTVSQGIPPGEGFNSELVLVDITAEIASGQGEAQEKIYHLAAKFLHADPFSAEMNKRFQSHIKEFLMYSEVVHELNAFLAARVPEASPICIPKMIYGKQKGSEYVLVMENIKVAGYVTNDKRKGLDVEHVMRAVEEIAKLHAVSYAYNKSHNFLEKFPCYQFKVEAINVIPAFLTCSLKNCVAYLKTVKGKEELAQKVENSNAIFSKKFHALFDDFGNECLCHGDFWNCNIMYKHKQHEDGQEQILEGLKLIDWGNSGWINPIFDLQYLLHTSTTLELRKTHIDDLLHKYHTLFTSLTTKLGAPLPHYDYTAFREDWDRTAIYGFTLGNMLIQGTLSTTNPANKPRGPSILDHGAFTPIRLIVNGFKTGMAKLVGPIISGPNGGKYMEKFLGGILKPIQKELLSGTNEVMNTRLLEILCEADEKGLFD</sequence>
<comment type="caution">
    <text evidence="3">The sequence shown here is derived from an EMBL/GenBank/DDBJ whole genome shotgun (WGS) entry which is preliminary data.</text>
</comment>
<evidence type="ECO:0000256" key="1">
    <source>
        <dbReference type="SAM" id="MobiDB-lite"/>
    </source>
</evidence>
<dbReference type="Pfam" id="PF02958">
    <property type="entry name" value="EcKL"/>
    <property type="match status" value="1"/>
</dbReference>
<reference evidence="3 4" key="1">
    <citation type="submission" date="2018-04" db="EMBL/GenBank/DDBJ databases">
        <authorList>
            <person name="Zhang X."/>
            <person name="Yuan J."/>
            <person name="Li F."/>
            <person name="Xiang J."/>
        </authorList>
    </citation>
    <scope>NUCLEOTIDE SEQUENCE [LARGE SCALE GENOMIC DNA]</scope>
    <source>
        <tissue evidence="3">Muscle</tissue>
    </source>
</reference>
<dbReference type="OrthoDB" id="191037at2759"/>
<feature type="region of interest" description="Disordered" evidence="1">
    <location>
        <begin position="62"/>
        <end position="82"/>
    </location>
</feature>
<evidence type="ECO:0000313" key="4">
    <source>
        <dbReference type="Proteomes" id="UP000283509"/>
    </source>
</evidence>
<name>A0A3R7MR80_PENVA</name>
<feature type="domain" description="CHK kinase-like" evidence="2">
    <location>
        <begin position="219"/>
        <end position="413"/>
    </location>
</feature>
<dbReference type="PANTHER" id="PTHR11012">
    <property type="entry name" value="PROTEIN KINASE-LIKE DOMAIN-CONTAINING"/>
    <property type="match status" value="1"/>
</dbReference>
<feature type="non-terminal residue" evidence="3">
    <location>
        <position position="541"/>
    </location>
</feature>
<proteinExistence type="predicted"/>
<dbReference type="InterPro" id="IPR004119">
    <property type="entry name" value="EcKL"/>
</dbReference>
<protein>
    <recommendedName>
        <fullName evidence="2">CHK kinase-like domain-containing protein</fullName>
    </recommendedName>
</protein>
<gene>
    <name evidence="3" type="ORF">C7M84_014051</name>
</gene>
<evidence type="ECO:0000259" key="2">
    <source>
        <dbReference type="SMART" id="SM00587"/>
    </source>
</evidence>
<accession>A0A3R7MR80</accession>
<keyword evidence="4" id="KW-1185">Reference proteome</keyword>